<gene>
    <name evidence="2" type="ordered locus">ACP_1459</name>
</gene>
<dbReference type="InterPro" id="IPR011044">
    <property type="entry name" value="Quino_amine_DH_bsu"/>
</dbReference>
<dbReference type="RefSeq" id="WP_015896592.1">
    <property type="nucleotide sequence ID" value="NC_012483.1"/>
</dbReference>
<sequence>MQRFFVLIVLLCFSLPVGLSIAGCGHNTNNYCLKNGHAYGLQTNQVAYVTMGPQTTGISLAWGQTESVNEPAAFNCNNDPETVTSYTYGSLNPTLADISPSGVVCAGTWNRYSQGLVAPYTVCTPPSGASEGSCGSTASPNSACGVTQVTATGAGVASNPVNVYVHPPITSIVITPTSATQTGCFSEGTTVSDSSGNPITLLSATSVSGSNGTIPQSDVGTITYTAENPDVVTINNTTDATSSTSSSNANGTVTAKYPGSTLITASVAGSSSAAGYFYTCPPTKIALNVNGSTNVTITPNSSPTVNATLTDKNGAKITGVSLDYSSTQPQNLQVSSTGAITENFPSTAIINAICQPTTCNPAPINQIGVYGTGLPIVSNDLTINAPGRASEKVWMASTNSQYVSSVDLTTGTTASSVQLPYVPNSMVADAGANDLYLGSYRELMVFSTNSNSLSKQDVSVPGVVLAASADNTQLVINDQLRKVIYLYSITTGTNTSIAGLATHAEFSPDGKTVYITGPDALYVHNINTGWATYPINNTESTSCTPVFSNASTDPYCGRDLALMVPQEGPFVTGSATNAYSFCPDTTVTPPVYYPQAASVGVATDHIGATPDGEHMIGATDTGIQDMWVFSDAGQTTLGPPTGACPQPTATTSTGFTLYPYTVSTPFTGITPSEIDQVVTSPDSSVAFVTYQSTSANGLLPAYQPSTTAKQQGTLSNVQLSGSAGAPIDGAFSPDGSLFFVSTTGDNLVHIVNSSTLKDTETINPNLVDTSNKPTPAQFVVVKSRTTT</sequence>
<dbReference type="eggNOG" id="COG3391">
    <property type="taxonomic scope" value="Bacteria"/>
</dbReference>
<feature type="chain" id="PRO_5002907168" evidence="1">
    <location>
        <begin position="23"/>
        <end position="787"/>
    </location>
</feature>
<evidence type="ECO:0000256" key="1">
    <source>
        <dbReference type="SAM" id="SignalP"/>
    </source>
</evidence>
<feature type="signal peptide" evidence="1">
    <location>
        <begin position="1"/>
        <end position="22"/>
    </location>
</feature>
<dbReference type="InterPro" id="IPR015943">
    <property type="entry name" value="WD40/YVTN_repeat-like_dom_sf"/>
</dbReference>
<dbReference type="AlphaFoldDB" id="C1F650"/>
<keyword evidence="3" id="KW-1185">Reference proteome</keyword>
<protein>
    <submittedName>
        <fullName evidence="2">Putative lipoprotein</fullName>
    </submittedName>
</protein>
<dbReference type="InParanoid" id="C1F650"/>
<dbReference type="InterPro" id="IPR011048">
    <property type="entry name" value="Haem_d1_sf"/>
</dbReference>
<evidence type="ECO:0000313" key="2">
    <source>
        <dbReference type="EMBL" id="ACO33121.1"/>
    </source>
</evidence>
<dbReference type="SUPFAM" id="SSF51004">
    <property type="entry name" value="C-terminal (heme d1) domain of cytochrome cd1-nitrite reductase"/>
    <property type="match status" value="1"/>
</dbReference>
<organism evidence="2 3">
    <name type="scientific">Acidobacterium capsulatum (strain ATCC 51196 / DSM 11244 / BCRC 80197 / JCM 7670 / NBRC 15755 / NCIMB 13165 / 161)</name>
    <dbReference type="NCBI Taxonomy" id="240015"/>
    <lineage>
        <taxon>Bacteria</taxon>
        <taxon>Pseudomonadati</taxon>
        <taxon>Acidobacteriota</taxon>
        <taxon>Terriglobia</taxon>
        <taxon>Terriglobales</taxon>
        <taxon>Acidobacteriaceae</taxon>
        <taxon>Acidobacterium</taxon>
    </lineage>
</organism>
<dbReference type="SUPFAM" id="SSF50969">
    <property type="entry name" value="YVTN repeat-like/Quinoprotein amine dehydrogenase"/>
    <property type="match status" value="1"/>
</dbReference>
<keyword evidence="1" id="KW-0732">Signal</keyword>
<dbReference type="Proteomes" id="UP000002207">
    <property type="component" value="Chromosome"/>
</dbReference>
<evidence type="ECO:0000313" key="3">
    <source>
        <dbReference type="Proteomes" id="UP000002207"/>
    </source>
</evidence>
<dbReference type="Gene3D" id="2.130.10.10">
    <property type="entry name" value="YVTN repeat-like/Quinoprotein amine dehydrogenase"/>
    <property type="match status" value="1"/>
</dbReference>
<dbReference type="OrthoDB" id="101199at2"/>
<name>C1F650_ACIC5</name>
<dbReference type="HOGENOM" id="CLU_356266_0_0_0"/>
<dbReference type="KEGG" id="aca:ACP_1459"/>
<proteinExistence type="predicted"/>
<dbReference type="EMBL" id="CP001472">
    <property type="protein sequence ID" value="ACO33121.1"/>
    <property type="molecule type" value="Genomic_DNA"/>
</dbReference>
<reference evidence="2 3" key="1">
    <citation type="journal article" date="2009" name="Appl. Environ. Microbiol.">
        <title>Three genomes from the phylum Acidobacteria provide insight into the lifestyles of these microorganisms in soils.</title>
        <authorList>
            <person name="Ward N.L."/>
            <person name="Challacombe J.F."/>
            <person name="Janssen P.H."/>
            <person name="Henrissat B."/>
            <person name="Coutinho P.M."/>
            <person name="Wu M."/>
            <person name="Xie G."/>
            <person name="Haft D.H."/>
            <person name="Sait M."/>
            <person name="Badger J."/>
            <person name="Barabote R.D."/>
            <person name="Bradley B."/>
            <person name="Brettin T.S."/>
            <person name="Brinkac L.M."/>
            <person name="Bruce D."/>
            <person name="Creasy T."/>
            <person name="Daugherty S.C."/>
            <person name="Davidsen T.M."/>
            <person name="DeBoy R.T."/>
            <person name="Detter J.C."/>
            <person name="Dodson R.J."/>
            <person name="Durkin A.S."/>
            <person name="Ganapathy A."/>
            <person name="Gwinn-Giglio M."/>
            <person name="Han C.S."/>
            <person name="Khouri H."/>
            <person name="Kiss H."/>
            <person name="Kothari S.P."/>
            <person name="Madupu R."/>
            <person name="Nelson K.E."/>
            <person name="Nelson W.C."/>
            <person name="Paulsen I."/>
            <person name="Penn K."/>
            <person name="Ren Q."/>
            <person name="Rosovitz M.J."/>
            <person name="Selengut J.D."/>
            <person name="Shrivastava S."/>
            <person name="Sullivan S.A."/>
            <person name="Tapia R."/>
            <person name="Thompson L.S."/>
            <person name="Watkins K.L."/>
            <person name="Yang Q."/>
            <person name="Yu C."/>
            <person name="Zafar N."/>
            <person name="Zhou L."/>
            <person name="Kuske C.R."/>
        </authorList>
    </citation>
    <scope>NUCLEOTIDE SEQUENCE [LARGE SCALE GENOMIC DNA]</scope>
    <source>
        <strain evidence="3">ATCC 51196 / DSM 11244 / BCRC 80197 / JCM 7670 / NBRC 15755 / NCIMB 13165 / 161</strain>
    </source>
</reference>
<dbReference type="PROSITE" id="PS51257">
    <property type="entry name" value="PROKAR_LIPOPROTEIN"/>
    <property type="match status" value="1"/>
</dbReference>
<accession>C1F650</accession>
<keyword evidence="2" id="KW-0449">Lipoprotein</keyword>